<evidence type="ECO:0000313" key="17">
    <source>
        <dbReference type="EMBL" id="KAK6590095.1"/>
    </source>
</evidence>
<evidence type="ECO:0000256" key="11">
    <source>
        <dbReference type="ARBA" id="ARBA00042858"/>
    </source>
</evidence>
<dbReference type="GO" id="GO:0010389">
    <property type="term" value="P:regulation of G2/M transition of mitotic cell cycle"/>
    <property type="evidence" value="ECO:0007669"/>
    <property type="project" value="TreeGrafter"/>
</dbReference>
<protein>
    <recommendedName>
        <fullName evidence="9">Cyclin-dependent kinase 2 homolog</fullName>
        <ecNumber evidence="2">2.7.11.22</ecNumber>
    </recommendedName>
    <alternativeName>
        <fullName evidence="10">Cell division control protein 2 homolog</fullName>
    </alternativeName>
    <alternativeName>
        <fullName evidence="11">cdc2-related kinase 2</fullName>
    </alternativeName>
</protein>
<keyword evidence="3 15" id="KW-0723">Serine/threonine-protein kinase</keyword>
<evidence type="ECO:0000256" key="6">
    <source>
        <dbReference type="ARBA" id="ARBA00022777"/>
    </source>
</evidence>
<evidence type="ECO:0000256" key="10">
    <source>
        <dbReference type="ARBA" id="ARBA00041902"/>
    </source>
</evidence>
<dbReference type="SMART" id="SM00220">
    <property type="entry name" value="S_TKc"/>
    <property type="match status" value="1"/>
</dbReference>
<dbReference type="PROSITE" id="PS00108">
    <property type="entry name" value="PROTEIN_KINASE_ST"/>
    <property type="match status" value="1"/>
</dbReference>
<evidence type="ECO:0000256" key="2">
    <source>
        <dbReference type="ARBA" id="ARBA00012425"/>
    </source>
</evidence>
<dbReference type="GO" id="GO:0010468">
    <property type="term" value="P:regulation of gene expression"/>
    <property type="evidence" value="ECO:0007669"/>
    <property type="project" value="TreeGrafter"/>
</dbReference>
<dbReference type="PROSITE" id="PS50011">
    <property type="entry name" value="PROTEIN_KINASE_DOM"/>
    <property type="match status" value="1"/>
</dbReference>
<evidence type="ECO:0000256" key="9">
    <source>
        <dbReference type="ARBA" id="ARBA00039612"/>
    </source>
</evidence>
<accession>A0AAV9Y0V8</accession>
<comment type="similarity">
    <text evidence="1">Belongs to the protein kinase superfamily. CMGC Ser/Thr protein kinase family. CDC2/CDKX subfamily.</text>
</comment>
<dbReference type="PROSITE" id="PS00107">
    <property type="entry name" value="PROTEIN_KINASE_ATP"/>
    <property type="match status" value="1"/>
</dbReference>
<dbReference type="EMBL" id="JAWDEY010000009">
    <property type="protein sequence ID" value="KAK6590095.1"/>
    <property type="molecule type" value="Genomic_DNA"/>
</dbReference>
<evidence type="ECO:0000256" key="12">
    <source>
        <dbReference type="ARBA" id="ARBA00047811"/>
    </source>
</evidence>
<evidence type="ECO:0000256" key="1">
    <source>
        <dbReference type="ARBA" id="ARBA00006485"/>
    </source>
</evidence>
<dbReference type="GO" id="GO:0005634">
    <property type="term" value="C:nucleus"/>
    <property type="evidence" value="ECO:0007669"/>
    <property type="project" value="TreeGrafter"/>
</dbReference>
<dbReference type="AlphaFoldDB" id="A0AAV9Y0V8"/>
<sequence length="430" mass="48073">MEIHSNTVGCQTECSSGTFDDINSLENNYNMIRIIGEGTYGIVWEGMRKDTGEMVALKKIRFDNDEVLDEVGLPSTAIREIVLLRELKHPNIVGLLEVSCTGMQIWLIFEYCETDLRRYLRLNRKKGLPISRVKSLLRQLLSGLSYCHGRRILHRDLKPQNLLLSDSGNILKIADFGLARTFTPPLKPNTHEVVTLWYRAPELLLGQRCYNCSVDLWSVGCIMAEMISGKPIFPGDSEIDTLFYIFRLLGTANESNWPGVTQLPCYKSVFPQWKVNKKMNLHSLLPALDQHGIDLLSKLLQYCPKKRITALEALQHPWLSSSMGDENMCNVNVQVNLNNSGFKDNSNAIGGSFDARSENLNTVNFGGCNSNNENINKSNDSINVISHANGINMGINSIGNDSSHVIGDCNIVNYCGEVNNGKDITTNNNI</sequence>
<dbReference type="FunFam" id="1.10.510.10:FF:000574">
    <property type="entry name" value="Cell division related protein kinase 2"/>
    <property type="match status" value="1"/>
</dbReference>
<dbReference type="InterPro" id="IPR008271">
    <property type="entry name" value="Ser/Thr_kinase_AS"/>
</dbReference>
<evidence type="ECO:0000256" key="13">
    <source>
        <dbReference type="ARBA" id="ARBA00048367"/>
    </source>
</evidence>
<dbReference type="PANTHER" id="PTHR24056:SF254">
    <property type="entry name" value="CYCLIN-DEPENDENT KINASE 2"/>
    <property type="match status" value="1"/>
</dbReference>
<keyword evidence="7 14" id="KW-0067">ATP-binding</keyword>
<dbReference type="Gene3D" id="1.10.510.10">
    <property type="entry name" value="Transferase(Phosphotransferase) domain 1"/>
    <property type="match status" value="1"/>
</dbReference>
<evidence type="ECO:0000256" key="5">
    <source>
        <dbReference type="ARBA" id="ARBA00022741"/>
    </source>
</evidence>
<keyword evidence="18" id="KW-1185">Reference proteome</keyword>
<feature type="binding site" evidence="14">
    <location>
        <position position="58"/>
    </location>
    <ligand>
        <name>ATP</name>
        <dbReference type="ChEBI" id="CHEBI:30616"/>
    </ligand>
</feature>
<dbReference type="CDD" id="cd07829">
    <property type="entry name" value="STKc_CDK_like"/>
    <property type="match status" value="1"/>
</dbReference>
<evidence type="ECO:0000259" key="16">
    <source>
        <dbReference type="PROSITE" id="PS50011"/>
    </source>
</evidence>
<comment type="catalytic activity">
    <reaction evidence="13">
        <text>L-seryl-[protein] + ATP = O-phospho-L-seryl-[protein] + ADP + H(+)</text>
        <dbReference type="Rhea" id="RHEA:17989"/>
        <dbReference type="Rhea" id="RHEA-COMP:9863"/>
        <dbReference type="Rhea" id="RHEA-COMP:11604"/>
        <dbReference type="ChEBI" id="CHEBI:15378"/>
        <dbReference type="ChEBI" id="CHEBI:29999"/>
        <dbReference type="ChEBI" id="CHEBI:30616"/>
        <dbReference type="ChEBI" id="CHEBI:83421"/>
        <dbReference type="ChEBI" id="CHEBI:456216"/>
        <dbReference type="EC" id="2.7.11.22"/>
    </reaction>
</comment>
<dbReference type="GO" id="GO:0005524">
    <property type="term" value="F:ATP binding"/>
    <property type="evidence" value="ECO:0007669"/>
    <property type="project" value="UniProtKB-UniRule"/>
</dbReference>
<dbReference type="EC" id="2.7.11.22" evidence="2"/>
<dbReference type="InterPro" id="IPR017441">
    <property type="entry name" value="Protein_kinase_ATP_BS"/>
</dbReference>
<gene>
    <name evidence="17" type="ORF">RS030_182729</name>
</gene>
<evidence type="ECO:0000313" key="18">
    <source>
        <dbReference type="Proteomes" id="UP001311799"/>
    </source>
</evidence>
<comment type="catalytic activity">
    <reaction evidence="12">
        <text>L-threonyl-[protein] + ATP = O-phospho-L-threonyl-[protein] + ADP + H(+)</text>
        <dbReference type="Rhea" id="RHEA:46608"/>
        <dbReference type="Rhea" id="RHEA-COMP:11060"/>
        <dbReference type="Rhea" id="RHEA-COMP:11605"/>
        <dbReference type="ChEBI" id="CHEBI:15378"/>
        <dbReference type="ChEBI" id="CHEBI:30013"/>
        <dbReference type="ChEBI" id="CHEBI:30616"/>
        <dbReference type="ChEBI" id="CHEBI:61977"/>
        <dbReference type="ChEBI" id="CHEBI:456216"/>
        <dbReference type="EC" id="2.7.11.22"/>
    </reaction>
</comment>
<organism evidence="17 18">
    <name type="scientific">Cryptosporidium xiaoi</name>
    <dbReference type="NCBI Taxonomy" id="659607"/>
    <lineage>
        <taxon>Eukaryota</taxon>
        <taxon>Sar</taxon>
        <taxon>Alveolata</taxon>
        <taxon>Apicomplexa</taxon>
        <taxon>Conoidasida</taxon>
        <taxon>Coccidia</taxon>
        <taxon>Eucoccidiorida</taxon>
        <taxon>Eimeriorina</taxon>
        <taxon>Cryptosporidiidae</taxon>
        <taxon>Cryptosporidium</taxon>
    </lineage>
</organism>
<keyword evidence="5 14" id="KW-0547">Nucleotide-binding</keyword>
<evidence type="ECO:0000256" key="4">
    <source>
        <dbReference type="ARBA" id="ARBA00022679"/>
    </source>
</evidence>
<dbReference type="PANTHER" id="PTHR24056">
    <property type="entry name" value="CELL DIVISION PROTEIN KINASE"/>
    <property type="match status" value="1"/>
</dbReference>
<dbReference type="FunFam" id="3.30.200.20:FF:000124">
    <property type="entry name" value="Cyclin-dependent kinase 4"/>
    <property type="match status" value="1"/>
</dbReference>
<dbReference type="GO" id="GO:0007165">
    <property type="term" value="P:signal transduction"/>
    <property type="evidence" value="ECO:0007669"/>
    <property type="project" value="TreeGrafter"/>
</dbReference>
<comment type="subunit">
    <text evidence="8">May form a complex composed of at least the catalytic subunit CRK2 and a cyclin.</text>
</comment>
<dbReference type="GO" id="GO:0030332">
    <property type="term" value="F:cyclin binding"/>
    <property type="evidence" value="ECO:0007669"/>
    <property type="project" value="TreeGrafter"/>
</dbReference>
<dbReference type="Proteomes" id="UP001311799">
    <property type="component" value="Unassembled WGS sequence"/>
</dbReference>
<reference evidence="17 18" key="1">
    <citation type="submission" date="2023-10" db="EMBL/GenBank/DDBJ databases">
        <title>Comparative genomics analysis reveals potential genetic determinants of host preference in Cryptosporidium xiaoi.</title>
        <authorList>
            <person name="Xiao L."/>
            <person name="Li J."/>
        </authorList>
    </citation>
    <scope>NUCLEOTIDE SEQUENCE [LARGE SCALE GENOMIC DNA]</scope>
    <source>
        <strain evidence="17 18">52996</strain>
    </source>
</reference>
<evidence type="ECO:0000256" key="14">
    <source>
        <dbReference type="PROSITE-ProRule" id="PRU10141"/>
    </source>
</evidence>
<dbReference type="GO" id="GO:0000307">
    <property type="term" value="C:cyclin-dependent protein kinase holoenzyme complex"/>
    <property type="evidence" value="ECO:0007669"/>
    <property type="project" value="TreeGrafter"/>
</dbReference>
<dbReference type="InterPro" id="IPR000719">
    <property type="entry name" value="Prot_kinase_dom"/>
</dbReference>
<keyword evidence="4" id="KW-0808">Transferase</keyword>
<evidence type="ECO:0000256" key="15">
    <source>
        <dbReference type="RuleBase" id="RU000304"/>
    </source>
</evidence>
<dbReference type="Gene3D" id="3.30.200.20">
    <property type="entry name" value="Phosphorylase Kinase, domain 1"/>
    <property type="match status" value="1"/>
</dbReference>
<dbReference type="InterPro" id="IPR050108">
    <property type="entry name" value="CDK"/>
</dbReference>
<comment type="caution">
    <text evidence="17">The sequence shown here is derived from an EMBL/GenBank/DDBJ whole genome shotgun (WGS) entry which is preliminary data.</text>
</comment>
<feature type="domain" description="Protein kinase" evidence="16">
    <location>
        <begin position="29"/>
        <end position="319"/>
    </location>
</feature>
<keyword evidence="6 17" id="KW-0418">Kinase</keyword>
<name>A0AAV9Y0V8_9CRYT</name>
<dbReference type="Pfam" id="PF00069">
    <property type="entry name" value="Pkinase"/>
    <property type="match status" value="1"/>
</dbReference>
<evidence type="ECO:0000256" key="8">
    <source>
        <dbReference type="ARBA" id="ARBA00038543"/>
    </source>
</evidence>
<evidence type="ECO:0000256" key="3">
    <source>
        <dbReference type="ARBA" id="ARBA00022527"/>
    </source>
</evidence>
<dbReference type="GO" id="GO:0004693">
    <property type="term" value="F:cyclin-dependent protein serine/threonine kinase activity"/>
    <property type="evidence" value="ECO:0007669"/>
    <property type="project" value="UniProtKB-EC"/>
</dbReference>
<evidence type="ECO:0000256" key="7">
    <source>
        <dbReference type="ARBA" id="ARBA00022840"/>
    </source>
</evidence>
<proteinExistence type="inferred from homology"/>
<dbReference type="SUPFAM" id="SSF56112">
    <property type="entry name" value="Protein kinase-like (PK-like)"/>
    <property type="match status" value="1"/>
</dbReference>
<dbReference type="InterPro" id="IPR011009">
    <property type="entry name" value="Kinase-like_dom_sf"/>
</dbReference>
<dbReference type="GO" id="GO:0000082">
    <property type="term" value="P:G1/S transition of mitotic cell cycle"/>
    <property type="evidence" value="ECO:0007669"/>
    <property type="project" value="TreeGrafter"/>
</dbReference>
<dbReference type="GO" id="GO:0005737">
    <property type="term" value="C:cytoplasm"/>
    <property type="evidence" value="ECO:0007669"/>
    <property type="project" value="TreeGrafter"/>
</dbReference>